<feature type="non-terminal residue" evidence="1">
    <location>
        <position position="99"/>
    </location>
</feature>
<evidence type="ECO:0000313" key="2">
    <source>
        <dbReference type="Proteomes" id="UP000649617"/>
    </source>
</evidence>
<proteinExistence type="predicted"/>
<dbReference type="Proteomes" id="UP000649617">
    <property type="component" value="Unassembled WGS sequence"/>
</dbReference>
<keyword evidence="2" id="KW-1185">Reference proteome</keyword>
<accession>A0A812Y9A1</accession>
<dbReference type="EMBL" id="CAJNIZ010047626">
    <property type="protein sequence ID" value="CAE7772127.1"/>
    <property type="molecule type" value="Genomic_DNA"/>
</dbReference>
<name>A0A812Y9A1_SYMPI</name>
<dbReference type="AlphaFoldDB" id="A0A812Y9A1"/>
<comment type="caution">
    <text evidence="1">The sequence shown here is derived from an EMBL/GenBank/DDBJ whole genome shotgun (WGS) entry which is preliminary data.</text>
</comment>
<sequence length="99" mass="10422">MTPLPPPSTLQPTPKAWPVRPSAPVAPRILALRAQPTAAPGLAKALAAPKHLAAPRPKCAPSGSLSMKVQPEKFENELAKEEPQAAVVDLADEAFESEE</sequence>
<evidence type="ECO:0000313" key="1">
    <source>
        <dbReference type="EMBL" id="CAE7772127.1"/>
    </source>
</evidence>
<gene>
    <name evidence="1" type="ORF">SPIL2461_LOCUS22767</name>
</gene>
<reference evidence="1" key="1">
    <citation type="submission" date="2021-02" db="EMBL/GenBank/DDBJ databases">
        <authorList>
            <person name="Dougan E. K."/>
            <person name="Rhodes N."/>
            <person name="Thang M."/>
            <person name="Chan C."/>
        </authorList>
    </citation>
    <scope>NUCLEOTIDE SEQUENCE</scope>
</reference>
<organism evidence="1 2">
    <name type="scientific">Symbiodinium pilosum</name>
    <name type="common">Dinoflagellate</name>
    <dbReference type="NCBI Taxonomy" id="2952"/>
    <lineage>
        <taxon>Eukaryota</taxon>
        <taxon>Sar</taxon>
        <taxon>Alveolata</taxon>
        <taxon>Dinophyceae</taxon>
        <taxon>Suessiales</taxon>
        <taxon>Symbiodiniaceae</taxon>
        <taxon>Symbiodinium</taxon>
    </lineage>
</organism>
<protein>
    <submittedName>
        <fullName evidence="1">Uncharacterized protein</fullName>
    </submittedName>
</protein>